<dbReference type="AlphaFoldDB" id="A0A8H6YBM8"/>
<comment type="caution">
    <text evidence="2">The sequence shown here is derived from an EMBL/GenBank/DDBJ whole genome shotgun (WGS) entry which is preliminary data.</text>
</comment>
<dbReference type="EMBL" id="JACAZH010000011">
    <property type="protein sequence ID" value="KAF7355431.1"/>
    <property type="molecule type" value="Genomic_DNA"/>
</dbReference>
<proteinExistence type="predicted"/>
<dbReference type="Proteomes" id="UP000623467">
    <property type="component" value="Unassembled WGS sequence"/>
</dbReference>
<dbReference type="OrthoDB" id="1894652at2759"/>
<feature type="chain" id="PRO_5034126142" description="ER membrane protein complex subunit 10" evidence="1">
    <location>
        <begin position="16"/>
        <end position="221"/>
    </location>
</feature>
<protein>
    <recommendedName>
        <fullName evidence="4">ER membrane protein complex subunit 10</fullName>
    </recommendedName>
</protein>
<evidence type="ECO:0000256" key="1">
    <source>
        <dbReference type="SAM" id="SignalP"/>
    </source>
</evidence>
<accession>A0A8H6YBM8</accession>
<dbReference type="PANTHER" id="PTHR39219:SF1">
    <property type="entry name" value="ER MEMBRANE PROTEIN COMPLEX SUBUNIT 10"/>
    <property type="match status" value="1"/>
</dbReference>
<organism evidence="2 3">
    <name type="scientific">Mycena sanguinolenta</name>
    <dbReference type="NCBI Taxonomy" id="230812"/>
    <lineage>
        <taxon>Eukaryota</taxon>
        <taxon>Fungi</taxon>
        <taxon>Dikarya</taxon>
        <taxon>Basidiomycota</taxon>
        <taxon>Agaricomycotina</taxon>
        <taxon>Agaricomycetes</taxon>
        <taxon>Agaricomycetidae</taxon>
        <taxon>Agaricales</taxon>
        <taxon>Marasmiineae</taxon>
        <taxon>Mycenaceae</taxon>
        <taxon>Mycena</taxon>
    </lineage>
</organism>
<reference evidence="2" key="1">
    <citation type="submission" date="2020-05" db="EMBL/GenBank/DDBJ databases">
        <title>Mycena genomes resolve the evolution of fungal bioluminescence.</title>
        <authorList>
            <person name="Tsai I.J."/>
        </authorList>
    </citation>
    <scope>NUCLEOTIDE SEQUENCE</scope>
    <source>
        <strain evidence="2">160909Yilan</strain>
    </source>
</reference>
<dbReference type="PANTHER" id="PTHR39219">
    <property type="entry name" value="ER MEMBRANE PROTEIN COMPLEX SUBUNIT 10"/>
    <property type="match status" value="1"/>
</dbReference>
<feature type="signal peptide" evidence="1">
    <location>
        <begin position="1"/>
        <end position="15"/>
    </location>
</feature>
<dbReference type="CDD" id="cd22209">
    <property type="entry name" value="EMC10"/>
    <property type="match status" value="1"/>
</dbReference>
<gene>
    <name evidence="2" type="ORF">MSAN_01459900</name>
</gene>
<keyword evidence="3" id="KW-1185">Reference proteome</keyword>
<keyword evidence="1" id="KW-0732">Signal</keyword>
<evidence type="ECO:0000313" key="3">
    <source>
        <dbReference type="Proteomes" id="UP000623467"/>
    </source>
</evidence>
<evidence type="ECO:0000313" key="2">
    <source>
        <dbReference type="EMBL" id="KAF7355431.1"/>
    </source>
</evidence>
<evidence type="ECO:0008006" key="4">
    <source>
        <dbReference type="Google" id="ProtNLM"/>
    </source>
</evidence>
<name>A0A8H6YBM8_9AGAR</name>
<sequence>MLVALLLASVPLVWGADTSFNAFHRIYDPNQPESPFIARGTVLIPNNGAPSFQPSASLSQDLTQFAENIQTAKDAMYQVALELEDTRPGEWDVVSAVKVCHLNQATSETIILHATHGGKPYSLDYFVAPIPHNGACPKKSKDALRSFASNIGSLNTTVEIRLPHMPPLPELRVPPPLTPEGEPVVPVPEKSFFQKYWLYGAAILMALMLSGGAEEEAPAKK</sequence>